<reference evidence="4 5" key="1">
    <citation type="submission" date="2016-10" db="EMBL/GenBank/DDBJ databases">
        <authorList>
            <person name="de Groot N.N."/>
        </authorList>
    </citation>
    <scope>NUCLEOTIDE SEQUENCE [LARGE SCALE GENOMIC DNA]</scope>
    <source>
        <strain evidence="4 5">DSM 25383</strain>
    </source>
</reference>
<dbReference type="EMBL" id="FNRI01000005">
    <property type="protein sequence ID" value="SEA66602.1"/>
    <property type="molecule type" value="Genomic_DNA"/>
</dbReference>
<evidence type="ECO:0000313" key="4">
    <source>
        <dbReference type="EMBL" id="SEA66602.1"/>
    </source>
</evidence>
<keyword evidence="5" id="KW-1185">Reference proteome</keyword>
<dbReference type="InterPro" id="IPR008929">
    <property type="entry name" value="Chondroitin_lyas"/>
</dbReference>
<gene>
    <name evidence="4" type="ORF">SAMN05444145_105112</name>
</gene>
<dbReference type="Pfam" id="PF07940">
    <property type="entry name" value="Hepar_II_III_C"/>
    <property type="match status" value="1"/>
</dbReference>
<dbReference type="PANTHER" id="PTHR38045">
    <property type="entry name" value="CHROMOSOME 1, WHOLE GENOME SHOTGUN SEQUENCE"/>
    <property type="match status" value="1"/>
</dbReference>
<evidence type="ECO:0000256" key="1">
    <source>
        <dbReference type="ARBA" id="ARBA00004196"/>
    </source>
</evidence>
<dbReference type="PANTHER" id="PTHR38045:SF1">
    <property type="entry name" value="HEPARINASE II_III-LIKE PROTEIN"/>
    <property type="match status" value="1"/>
</dbReference>
<protein>
    <submittedName>
        <fullName evidence="4">Heparinase II/III-like protein</fullName>
    </submittedName>
</protein>
<organism evidence="4 5">
    <name type="scientific">Alistipes timonensis JC136</name>
    <dbReference type="NCBI Taxonomy" id="1033731"/>
    <lineage>
        <taxon>Bacteria</taxon>
        <taxon>Pseudomonadati</taxon>
        <taxon>Bacteroidota</taxon>
        <taxon>Bacteroidia</taxon>
        <taxon>Bacteroidales</taxon>
        <taxon>Rikenellaceae</taxon>
        <taxon>Alistipes</taxon>
    </lineage>
</organism>
<dbReference type="InterPro" id="IPR012480">
    <property type="entry name" value="Hepar_II_III_C"/>
</dbReference>
<dbReference type="GO" id="GO:0030313">
    <property type="term" value="C:cell envelope"/>
    <property type="evidence" value="ECO:0007669"/>
    <property type="project" value="UniProtKB-SubCell"/>
</dbReference>
<feature type="chain" id="PRO_5010364117" evidence="2">
    <location>
        <begin position="20"/>
        <end position="607"/>
    </location>
</feature>
<feature type="signal peptide" evidence="2">
    <location>
        <begin position="1"/>
        <end position="19"/>
    </location>
</feature>
<dbReference type="GO" id="GO:0016829">
    <property type="term" value="F:lyase activity"/>
    <property type="evidence" value="ECO:0007669"/>
    <property type="project" value="InterPro"/>
</dbReference>
<name>A0A1H4D2Q0_9BACT</name>
<dbReference type="Gene3D" id="1.50.10.100">
    <property type="entry name" value="Chondroitin AC/alginate lyase"/>
    <property type="match status" value="1"/>
</dbReference>
<accession>A0A1H4D2Q0</accession>
<dbReference type="Proteomes" id="UP000183253">
    <property type="component" value="Unassembled WGS sequence"/>
</dbReference>
<proteinExistence type="predicted"/>
<dbReference type="Gene3D" id="2.70.98.70">
    <property type="match status" value="1"/>
</dbReference>
<dbReference type="OrthoDB" id="175534at2"/>
<sequence length="607" mass="68113">MKSKIVLSVLLLWTAVAVRGQHFDYDAIAPHPRLLLPSVDEAAVKAAAEQVPALAWIQSRLFAFCDATLSEPPVERIKTGRRLLDVSRLALKRIYYLAYAYRMSGDERYYAGAVREMEAVCTFEDWNPIHFLDVGEMVLGLAIGYDWLYDRLPGEMRARICRAIVEKGFAPTAIPKYGDKCYKRTNNWNQVCNAGLVYGALAIYEEFPEQCREIVEKCMESNPRAMTVYAPDGGYPEGYNYWGYGTGFEVMLIAALESALGHDGGLSASEGFLASARFMQFMTGPCGYSFNFSDAPPRAFVQVMFPWFARRTGDCSLLWNYLPGGEGPQTDFTDHRLLPTLLLYAAGVDWSSVREPARHTWFNRGKTPVYIYRSGWNSPDDLYLGVKGGSAATSHAHMDAGSFVFDALGERWAMDLGMQNYYSLESRGIDLWSKKPESKRWEVFRIGNSSHNTLTINGCHHQIRGFAPIVDTIGSHGSHGAVIDLTEVLGEGLRCAQRTVTVERDRYLFVCDRIETGDMPVRVEWTMCTPAQAVVTGRNRIELTQNGKRMTLVADAPGCRVRMRVLSNDPPNDWDAPNPGTVHVGFETEIPAGQRRELRVRLIPRNL</sequence>
<comment type="subcellular location">
    <subcellularLocation>
        <location evidence="1">Cell envelope</location>
    </subcellularLocation>
</comment>
<dbReference type="AlphaFoldDB" id="A0A1H4D2Q0"/>
<feature type="domain" description="Heparinase II/III-like C-terminal" evidence="3">
    <location>
        <begin position="380"/>
        <end position="554"/>
    </location>
</feature>
<dbReference type="RefSeq" id="WP_010260391.1">
    <property type="nucleotide sequence ID" value="NZ_CAEG01000005.1"/>
</dbReference>
<dbReference type="SUPFAM" id="SSF48230">
    <property type="entry name" value="Chondroitin AC/alginate lyase"/>
    <property type="match status" value="1"/>
</dbReference>
<dbReference type="STRING" id="1033731.SAMN05444145_105112"/>
<evidence type="ECO:0000313" key="5">
    <source>
        <dbReference type="Proteomes" id="UP000183253"/>
    </source>
</evidence>
<evidence type="ECO:0000259" key="3">
    <source>
        <dbReference type="Pfam" id="PF07940"/>
    </source>
</evidence>
<evidence type="ECO:0000256" key="2">
    <source>
        <dbReference type="SAM" id="SignalP"/>
    </source>
</evidence>
<keyword evidence="2" id="KW-0732">Signal</keyword>